<dbReference type="PaxDb" id="3847-GLYMA17G07560.2"/>
<gene>
    <name evidence="1" type="ORF">GLYMA_17G068000</name>
</gene>
<dbReference type="Proteomes" id="UP000008827">
    <property type="component" value="Chromosome 17"/>
</dbReference>
<reference evidence="1 2" key="1">
    <citation type="journal article" date="2010" name="Nature">
        <title>Genome sequence of the palaeopolyploid soybean.</title>
        <authorList>
            <person name="Schmutz J."/>
            <person name="Cannon S.B."/>
            <person name="Schlueter J."/>
            <person name="Ma J."/>
            <person name="Mitros T."/>
            <person name="Nelson W."/>
            <person name="Hyten D.L."/>
            <person name="Song Q."/>
            <person name="Thelen J.J."/>
            <person name="Cheng J."/>
            <person name="Xu D."/>
            <person name="Hellsten U."/>
            <person name="May G.D."/>
            <person name="Yu Y."/>
            <person name="Sakurai T."/>
            <person name="Umezawa T."/>
            <person name="Bhattacharyya M.K."/>
            <person name="Sandhu D."/>
            <person name="Valliyodan B."/>
            <person name="Lindquist E."/>
            <person name="Peto M."/>
            <person name="Grant D."/>
            <person name="Shu S."/>
            <person name="Goodstein D."/>
            <person name="Barry K."/>
            <person name="Futrell-Griggs M."/>
            <person name="Abernathy B."/>
            <person name="Du J."/>
            <person name="Tian Z."/>
            <person name="Zhu L."/>
            <person name="Gill N."/>
            <person name="Joshi T."/>
            <person name="Libault M."/>
            <person name="Sethuraman A."/>
            <person name="Zhang X.-C."/>
            <person name="Shinozaki K."/>
            <person name="Nguyen H.T."/>
            <person name="Wing R.A."/>
            <person name="Cregan P."/>
            <person name="Specht J."/>
            <person name="Grimwood J."/>
            <person name="Rokhsar D."/>
            <person name="Stacey G."/>
            <person name="Shoemaker R.C."/>
            <person name="Jackson S.A."/>
        </authorList>
    </citation>
    <scope>NUCLEOTIDE SEQUENCE [LARGE SCALE GENOMIC DNA]</scope>
    <source>
        <strain evidence="2">cv. Williams 82</strain>
        <tissue evidence="1">Callus</tissue>
    </source>
</reference>
<evidence type="ECO:0000313" key="1">
    <source>
        <dbReference type="EMBL" id="KRH02940.1"/>
    </source>
</evidence>
<organism evidence="1">
    <name type="scientific">Glycine max</name>
    <name type="common">Soybean</name>
    <name type="synonym">Glycine hispida</name>
    <dbReference type="NCBI Taxonomy" id="3847"/>
    <lineage>
        <taxon>Eukaryota</taxon>
        <taxon>Viridiplantae</taxon>
        <taxon>Streptophyta</taxon>
        <taxon>Embryophyta</taxon>
        <taxon>Tracheophyta</taxon>
        <taxon>Spermatophyta</taxon>
        <taxon>Magnoliopsida</taxon>
        <taxon>eudicotyledons</taxon>
        <taxon>Gunneridae</taxon>
        <taxon>Pentapetalae</taxon>
        <taxon>rosids</taxon>
        <taxon>fabids</taxon>
        <taxon>Fabales</taxon>
        <taxon>Fabaceae</taxon>
        <taxon>Papilionoideae</taxon>
        <taxon>50 kb inversion clade</taxon>
        <taxon>NPAAA clade</taxon>
        <taxon>indigoferoid/millettioid clade</taxon>
        <taxon>Phaseoleae</taxon>
        <taxon>Glycine</taxon>
        <taxon>Glycine subgen. Soja</taxon>
    </lineage>
</organism>
<dbReference type="EMBL" id="CM000850">
    <property type="protein sequence ID" value="KRH02940.1"/>
    <property type="molecule type" value="Genomic_DNA"/>
</dbReference>
<reference evidence="2" key="2">
    <citation type="submission" date="2018-02" db="UniProtKB">
        <authorList>
            <consortium name="EnsemblPlants"/>
        </authorList>
    </citation>
    <scope>IDENTIFICATION</scope>
    <source>
        <strain evidence="2">Williams 82</strain>
    </source>
</reference>
<dbReference type="EnsemblPlants" id="KRH02940">
    <property type="protein sequence ID" value="KRH02940"/>
    <property type="gene ID" value="GLYMA_17G068000"/>
</dbReference>
<reference evidence="1" key="3">
    <citation type="submission" date="2018-07" db="EMBL/GenBank/DDBJ databases">
        <title>WGS assembly of Glycine max.</title>
        <authorList>
            <person name="Schmutz J."/>
            <person name="Cannon S."/>
            <person name="Schlueter J."/>
            <person name="Ma J."/>
            <person name="Mitros T."/>
            <person name="Nelson W."/>
            <person name="Hyten D."/>
            <person name="Song Q."/>
            <person name="Thelen J."/>
            <person name="Cheng J."/>
            <person name="Xu D."/>
            <person name="Hellsten U."/>
            <person name="May G."/>
            <person name="Yu Y."/>
            <person name="Sakurai T."/>
            <person name="Umezawa T."/>
            <person name="Bhattacharyya M."/>
            <person name="Sandhu D."/>
            <person name="Valliyodan B."/>
            <person name="Lindquist E."/>
            <person name="Peto M."/>
            <person name="Grant D."/>
            <person name="Shu S."/>
            <person name="Goodstein D."/>
            <person name="Barry K."/>
            <person name="Futrell-Griggs M."/>
            <person name="Abernathy B."/>
            <person name="Du J."/>
            <person name="Tian Z."/>
            <person name="Zhu L."/>
            <person name="Gill N."/>
            <person name="Joshi T."/>
            <person name="Libault M."/>
            <person name="Sethuraman A."/>
            <person name="Zhang X."/>
            <person name="Shinozaki K."/>
            <person name="Nguyen H."/>
            <person name="Wing R."/>
            <person name="Cregan P."/>
            <person name="Specht J."/>
            <person name="Grimwood J."/>
            <person name="Rokhsar D."/>
            <person name="Stacey G."/>
            <person name="Shoemaker R."/>
            <person name="Jackson S."/>
        </authorList>
    </citation>
    <scope>NUCLEOTIDE SEQUENCE</scope>
    <source>
        <tissue evidence="1">Callus</tissue>
    </source>
</reference>
<evidence type="ECO:0000313" key="3">
    <source>
        <dbReference type="Proteomes" id="UP000008827"/>
    </source>
</evidence>
<evidence type="ECO:0000313" key="2">
    <source>
        <dbReference type="EnsemblPlants" id="KRH02940"/>
    </source>
</evidence>
<name>I1MSW1_SOYBN</name>
<dbReference type="InParanoid" id="I1MSW1"/>
<protein>
    <submittedName>
        <fullName evidence="1 2">Uncharacterized protein</fullName>
    </submittedName>
</protein>
<dbReference type="AlphaFoldDB" id="I1MSW1"/>
<accession>I1MSW1</accession>
<keyword evidence="3" id="KW-1185">Reference proteome</keyword>
<sequence>MFVKSVGVIDIKKLIRLNILKENLHCIYKIVYIESSIMDCDFLLYLNPDYLMYAKYNFFM</sequence>
<dbReference type="HOGENOM" id="CLU_2946301_0_0_1"/>
<proteinExistence type="predicted"/>
<dbReference type="Gramene" id="KRH02940">
    <property type="protein sequence ID" value="KRH02940"/>
    <property type="gene ID" value="GLYMA_17G068000"/>
</dbReference>